<organism evidence="5 6">
    <name type="scientific">Ophiocordyceps unilateralis</name>
    <name type="common">Zombie-ant fungus</name>
    <name type="synonym">Torrubia unilateralis</name>
    <dbReference type="NCBI Taxonomy" id="268505"/>
    <lineage>
        <taxon>Eukaryota</taxon>
        <taxon>Fungi</taxon>
        <taxon>Dikarya</taxon>
        <taxon>Ascomycota</taxon>
        <taxon>Pezizomycotina</taxon>
        <taxon>Sordariomycetes</taxon>
        <taxon>Hypocreomycetidae</taxon>
        <taxon>Hypocreales</taxon>
        <taxon>Ophiocordycipitaceae</taxon>
        <taxon>Ophiocordyceps</taxon>
    </lineage>
</organism>
<feature type="compositionally biased region" description="Basic and acidic residues" evidence="4">
    <location>
        <begin position="78"/>
        <end position="95"/>
    </location>
</feature>
<dbReference type="Proteomes" id="UP000037136">
    <property type="component" value="Unassembled WGS sequence"/>
</dbReference>
<comment type="caution">
    <text evidence="5">The sequence shown here is derived from an EMBL/GenBank/DDBJ whole genome shotgun (WGS) entry which is preliminary data.</text>
</comment>
<dbReference type="PROSITE" id="PS50088">
    <property type="entry name" value="ANK_REPEAT"/>
    <property type="match status" value="1"/>
</dbReference>
<dbReference type="STRING" id="268505.A0A2A9PGW6"/>
<feature type="region of interest" description="Disordered" evidence="4">
    <location>
        <begin position="1"/>
        <end position="25"/>
    </location>
</feature>
<feature type="repeat" description="ANK" evidence="3">
    <location>
        <begin position="593"/>
        <end position="625"/>
    </location>
</feature>
<keyword evidence="6" id="KW-1185">Reference proteome</keyword>
<name>A0A2A9PGW6_OPHUN</name>
<gene>
    <name evidence="5" type="ORF">XA68_11248</name>
</gene>
<dbReference type="SMART" id="SM00248">
    <property type="entry name" value="ANK"/>
    <property type="match status" value="4"/>
</dbReference>
<dbReference type="SUPFAM" id="SSF48403">
    <property type="entry name" value="Ankyrin repeat"/>
    <property type="match status" value="1"/>
</dbReference>
<dbReference type="Gene3D" id="1.25.40.20">
    <property type="entry name" value="Ankyrin repeat-containing domain"/>
    <property type="match status" value="2"/>
</dbReference>
<protein>
    <recommendedName>
        <fullName evidence="7">Clr5 domain-containing protein</fullName>
    </recommendedName>
</protein>
<dbReference type="InterPro" id="IPR002110">
    <property type="entry name" value="Ankyrin_rpt"/>
</dbReference>
<accession>A0A2A9PGW6</accession>
<dbReference type="PROSITE" id="PS50297">
    <property type="entry name" value="ANK_REP_REGION"/>
    <property type="match status" value="1"/>
</dbReference>
<evidence type="ECO:0000256" key="2">
    <source>
        <dbReference type="ARBA" id="ARBA00023043"/>
    </source>
</evidence>
<evidence type="ECO:0000256" key="4">
    <source>
        <dbReference type="SAM" id="MobiDB-lite"/>
    </source>
</evidence>
<dbReference type="InterPro" id="IPR036770">
    <property type="entry name" value="Ankyrin_rpt-contain_sf"/>
</dbReference>
<evidence type="ECO:0000313" key="6">
    <source>
        <dbReference type="Proteomes" id="UP000037136"/>
    </source>
</evidence>
<keyword evidence="2 3" id="KW-0040">ANK repeat</keyword>
<dbReference type="PANTHER" id="PTHR24126">
    <property type="entry name" value="ANKYRIN REPEAT, PH AND SEC7 DOMAIN CONTAINING PROTEIN SECG-RELATED"/>
    <property type="match status" value="1"/>
</dbReference>
<dbReference type="AlphaFoldDB" id="A0A2A9PGW6"/>
<evidence type="ECO:0000256" key="1">
    <source>
        <dbReference type="ARBA" id="ARBA00022737"/>
    </source>
</evidence>
<evidence type="ECO:0000313" key="5">
    <source>
        <dbReference type="EMBL" id="PFH60261.1"/>
    </source>
</evidence>
<dbReference type="OrthoDB" id="194358at2759"/>
<reference evidence="5 6" key="2">
    <citation type="journal article" date="2017" name="Sci. Rep.">
        <title>Ant-infecting Ophiocordyceps genomes reveal a high diversity of potential behavioral manipulation genes and a possible major role for enterotoxins.</title>
        <authorList>
            <person name="de Bekker C."/>
            <person name="Ohm R.A."/>
            <person name="Evans H.C."/>
            <person name="Brachmann A."/>
            <person name="Hughes D.P."/>
        </authorList>
    </citation>
    <scope>NUCLEOTIDE SEQUENCE [LARGE SCALE GENOMIC DNA]</scope>
    <source>
        <strain evidence="5 6">SC16a</strain>
    </source>
</reference>
<feature type="region of interest" description="Disordered" evidence="4">
    <location>
        <begin position="78"/>
        <end position="110"/>
    </location>
</feature>
<evidence type="ECO:0000256" key="3">
    <source>
        <dbReference type="PROSITE-ProRule" id="PRU00023"/>
    </source>
</evidence>
<dbReference type="Pfam" id="PF12796">
    <property type="entry name" value="Ank_2"/>
    <property type="match status" value="1"/>
</dbReference>
<sequence>MSHQPSLPSPAEAGSPSAASAGRPSLWTRSAERKLARLYVYTTLPLETIVKLVHSRQREAGPGIDSANRKLRSLLDKEPRWLHPRNESDMGRRLTELSNSPTRTAAADGSPTADEYMFLSPFDIPLQSSASPMSFRSEPFEPIAHSSDWQHHRGISQPPFRSSASPGNATDGAAFVPFLRQTTYLSTSTACTTGSFRQMLPQYSEPYVLAVKRLVKRFTAPIMARAGLRSDPEMVAPASGPHTFFCDAHPLPGHLLYRDMFIPGCPCHSLPGSHRWHHCVCRDRIDNFVSPWIAPDGMTAVGHRIRDSGPTRLDVSARDSVGNTVMHFVAARGRLELLFRILPSSPCGPLLNERNTGGQSFLHVISRSHMRDVAQFQRLLLLASRHGVDVYAPDVYGRTIFHVLRLAGHSPDTVARIASQFHGEIVDRRDAFGLVPTADPMDFEPDSSPDAIQEPELAIETQRLAMIGLALENPWVQDAEGRNGLHCLAVAILSPASLALKCGLTPAPEDRRGNRHDPSQVIDSSSARLEARYELAKGLLEAGVDPNQYDLAGNTPIMAFAAELPEDDDYKIGPNILALLIEHGARVDARNRAGETALHVAVRHGRKLATRTLIHNKASVHVRDARGRSLLEVADAMTEACGSGSEYAHYEACRAWLSGDMGKAVQKPELLDEWSRL</sequence>
<evidence type="ECO:0008006" key="7">
    <source>
        <dbReference type="Google" id="ProtNLM"/>
    </source>
</evidence>
<dbReference type="EMBL" id="LAZP02000140">
    <property type="protein sequence ID" value="PFH60261.1"/>
    <property type="molecule type" value="Genomic_DNA"/>
</dbReference>
<dbReference type="PANTHER" id="PTHR24126:SF14">
    <property type="entry name" value="ANK_REP_REGION DOMAIN-CONTAINING PROTEIN"/>
    <property type="match status" value="1"/>
</dbReference>
<keyword evidence="1" id="KW-0677">Repeat</keyword>
<reference evidence="5 6" key="1">
    <citation type="journal article" date="2015" name="BMC Genomics">
        <title>Gene expression during zombie ant biting behavior reflects the complexity underlying fungal parasitic behavioral manipulation.</title>
        <authorList>
            <person name="de Bekker C."/>
            <person name="Ohm R.A."/>
            <person name="Loreto R.G."/>
            <person name="Sebastian A."/>
            <person name="Albert I."/>
            <person name="Merrow M."/>
            <person name="Brachmann A."/>
            <person name="Hughes D.P."/>
        </authorList>
    </citation>
    <scope>NUCLEOTIDE SEQUENCE [LARGE SCALE GENOMIC DNA]</scope>
    <source>
        <strain evidence="5 6">SC16a</strain>
    </source>
</reference>
<proteinExistence type="predicted"/>